<proteinExistence type="predicted"/>
<accession>A0A2P2KH24</accession>
<dbReference type="GO" id="GO:0006508">
    <property type="term" value="P:proteolysis"/>
    <property type="evidence" value="ECO:0007669"/>
    <property type="project" value="UniProtKB-KW"/>
</dbReference>
<reference evidence="1" key="1">
    <citation type="submission" date="2018-02" db="EMBL/GenBank/DDBJ databases">
        <title>Rhizophora mucronata_Transcriptome.</title>
        <authorList>
            <person name="Meera S.P."/>
            <person name="Sreeshan A."/>
            <person name="Augustine A."/>
        </authorList>
    </citation>
    <scope>NUCLEOTIDE SEQUENCE</scope>
    <source>
        <tissue evidence="1">Leaf</tissue>
    </source>
</reference>
<evidence type="ECO:0000313" key="1">
    <source>
        <dbReference type="EMBL" id="MBX05016.1"/>
    </source>
</evidence>
<dbReference type="EMBL" id="GGEC01024532">
    <property type="protein sequence ID" value="MBX05016.1"/>
    <property type="molecule type" value="Transcribed_RNA"/>
</dbReference>
<keyword evidence="1" id="KW-0378">Hydrolase</keyword>
<sequence>MKSTAALYLAERIKASSIVPRDIKSNTYTSKMTCDEDGGLNPLCNPALPPMTKKDGKTRETKHPKYDIECLIIVRRETSQICITCINSCICLNSSSNGPSIWRRYFPS</sequence>
<organism evidence="1">
    <name type="scientific">Rhizophora mucronata</name>
    <name type="common">Asiatic mangrove</name>
    <dbReference type="NCBI Taxonomy" id="61149"/>
    <lineage>
        <taxon>Eukaryota</taxon>
        <taxon>Viridiplantae</taxon>
        <taxon>Streptophyta</taxon>
        <taxon>Embryophyta</taxon>
        <taxon>Tracheophyta</taxon>
        <taxon>Spermatophyta</taxon>
        <taxon>Magnoliopsida</taxon>
        <taxon>eudicotyledons</taxon>
        <taxon>Gunneridae</taxon>
        <taxon>Pentapetalae</taxon>
        <taxon>rosids</taxon>
        <taxon>fabids</taxon>
        <taxon>Malpighiales</taxon>
        <taxon>Rhizophoraceae</taxon>
        <taxon>Rhizophora</taxon>
    </lineage>
</organism>
<keyword evidence="1" id="KW-0645">Protease</keyword>
<name>A0A2P2KH24_RHIMU</name>
<protein>
    <submittedName>
        <fullName evidence="1">Protease Do-like 5ic</fullName>
    </submittedName>
</protein>
<dbReference type="AlphaFoldDB" id="A0A2P2KH24"/>
<dbReference type="GO" id="GO:0008233">
    <property type="term" value="F:peptidase activity"/>
    <property type="evidence" value="ECO:0007669"/>
    <property type="project" value="UniProtKB-KW"/>
</dbReference>